<dbReference type="SMART" id="SM00490">
    <property type="entry name" value="HELICc"/>
    <property type="match status" value="1"/>
</dbReference>
<dbReference type="InterPro" id="IPR027417">
    <property type="entry name" value="P-loop_NTPase"/>
</dbReference>
<dbReference type="InterPro" id="IPR014001">
    <property type="entry name" value="Helicase_ATP-bd"/>
</dbReference>
<keyword evidence="5" id="KW-0690">Ribosome biogenesis</keyword>
<dbReference type="PROSITE" id="PS51194">
    <property type="entry name" value="HELICASE_CTER"/>
    <property type="match status" value="1"/>
</dbReference>
<evidence type="ECO:0000259" key="8">
    <source>
        <dbReference type="PROSITE" id="PS51194"/>
    </source>
</evidence>
<dbReference type="SMART" id="SM00487">
    <property type="entry name" value="DEXDc"/>
    <property type="match status" value="1"/>
</dbReference>
<dbReference type="Pfam" id="PF00271">
    <property type="entry name" value="Helicase_C"/>
    <property type="match status" value="1"/>
</dbReference>
<keyword evidence="3 5" id="KW-0347">Helicase</keyword>
<comment type="caution">
    <text evidence="10">The sequence shown here is derived from an EMBL/GenBank/DDBJ whole genome shotgun (WGS) entry which is preliminary data.</text>
</comment>
<comment type="domain">
    <text evidence="5">Contains an N-terminal domain that binds non-specifically to RNA and a C-terminal domain that binds specifically and tightly to hairpin 92 of 23S rRNA.</text>
</comment>
<dbReference type="InterPro" id="IPR044742">
    <property type="entry name" value="DEAD/DEAH_RhlB"/>
</dbReference>
<dbReference type="PROSITE" id="PS51195">
    <property type="entry name" value="Q_MOTIF"/>
    <property type="match status" value="1"/>
</dbReference>
<reference evidence="10" key="1">
    <citation type="submission" date="2022-12" db="EMBL/GenBank/DDBJ databases">
        <title>Clostridium sp. nov., isolated from industrial wastewater.</title>
        <authorList>
            <person name="Jiayan W."/>
        </authorList>
    </citation>
    <scope>NUCLEOTIDE SEQUENCE</scope>
    <source>
        <strain evidence="10">ZC22-4</strain>
    </source>
</reference>
<comment type="similarity">
    <text evidence="5">Belongs to the DEAD box helicase family. DbpA subfamily.</text>
</comment>
<dbReference type="InterPro" id="IPR012677">
    <property type="entry name" value="Nucleotide-bd_a/b_plait_sf"/>
</dbReference>
<dbReference type="SUPFAM" id="SSF52540">
    <property type="entry name" value="P-loop containing nucleoside triphosphate hydrolases"/>
    <property type="match status" value="1"/>
</dbReference>
<dbReference type="Gene3D" id="3.30.70.330">
    <property type="match status" value="1"/>
</dbReference>
<proteinExistence type="inferred from homology"/>
<keyword evidence="2 5" id="KW-0378">Hydrolase</keyword>
<evidence type="ECO:0000256" key="6">
    <source>
        <dbReference type="PROSITE-ProRule" id="PRU00552"/>
    </source>
</evidence>
<evidence type="ECO:0000256" key="4">
    <source>
        <dbReference type="ARBA" id="ARBA00022840"/>
    </source>
</evidence>
<dbReference type="InterPro" id="IPR028619">
    <property type="entry name" value="DEAD_helicase_DbpA"/>
</dbReference>
<sequence>MNKLNFEDFGLSKEILSVLEKLGYERPSEVQKESIPSVLKGEDIIVKAQTGSGKTAAFGIPVCEKIELEERKPQALILTPTRELALQVKEDISDIGRFKRIRCSAIFGKQPMHLQEMELKQRVHVIVGTPGRTFDHIERGNIELGKIKYLIIDEADKMLNMGFIDQVETIIKKLPSDRITMLYSATMSEEIEILCNKYMINPKKIEVNTEVSNFQNINQVYYQIEDKEKFDLLNKLIYTERPERCIVFCSTKDMVDKVSQNMKRKKYSYIYLHGGMEQKDRLNAMESFKRGEAKFLVATDVAARGIHIEDITHVINYDIPMEKESYVHRIGRTGRAGNKGKAITFVSPYQFRFFNEIEEYVGYKIPEKEIPSREEVEQGKRIFEIEVNKKIKPKKDKRNELNKDITKLHINAGKKKKIRPGDIVGAVTNIEGMSPEDIGIINIQDTFSYVDILNNKGGKVLKALQSSTIKGKKVKVEKAAK</sequence>
<gene>
    <name evidence="5" type="primary">dbpA</name>
    <name evidence="10" type="ORF">OW729_01585</name>
</gene>
<evidence type="ECO:0000256" key="2">
    <source>
        <dbReference type="ARBA" id="ARBA00022801"/>
    </source>
</evidence>
<comment type="function">
    <text evidence="5">DEAD-box RNA helicase involved in the assembly of the 50S ribosomal subunit. Has an RNA-dependent ATPase activity, which is specific for 23S rRNA, and a 3' to 5' RNA helicase activity that uses the energy of ATP hydrolysis to destabilize and unwind short rRNA duplexes.</text>
</comment>
<dbReference type="Pfam" id="PF00270">
    <property type="entry name" value="DEAD"/>
    <property type="match status" value="1"/>
</dbReference>
<evidence type="ECO:0000256" key="1">
    <source>
        <dbReference type="ARBA" id="ARBA00022741"/>
    </source>
</evidence>
<dbReference type="HAMAP" id="MF_00965">
    <property type="entry name" value="DEAD_helicase_DbpA"/>
    <property type="match status" value="1"/>
</dbReference>
<comment type="subcellular location">
    <subcellularLocation>
        <location evidence="5">Cytoplasm</location>
    </subcellularLocation>
</comment>
<feature type="domain" description="DEAD-box RNA helicase Q" evidence="9">
    <location>
        <begin position="4"/>
        <end position="32"/>
    </location>
</feature>
<protein>
    <recommendedName>
        <fullName evidence="5">ATP-dependent RNA helicase DbpA</fullName>
        <ecNumber evidence="5">3.6.4.13</ecNumber>
    </recommendedName>
</protein>
<dbReference type="InterPro" id="IPR005580">
    <property type="entry name" value="DbpA/CsdA_RNA-bd_dom"/>
</dbReference>
<dbReference type="PANTHER" id="PTHR47959">
    <property type="entry name" value="ATP-DEPENDENT RNA HELICASE RHLE-RELATED"/>
    <property type="match status" value="1"/>
</dbReference>
<evidence type="ECO:0000313" key="11">
    <source>
        <dbReference type="Proteomes" id="UP001144612"/>
    </source>
</evidence>
<evidence type="ECO:0000313" key="10">
    <source>
        <dbReference type="EMBL" id="MCY6957291.1"/>
    </source>
</evidence>
<feature type="region of interest" description="Involved in 23S rRNA binding" evidence="5">
    <location>
        <begin position="406"/>
        <end position="481"/>
    </location>
</feature>
<dbReference type="InterPro" id="IPR001650">
    <property type="entry name" value="Helicase_C-like"/>
</dbReference>
<dbReference type="EC" id="3.6.4.13" evidence="5"/>
<name>A0ABT4D7R0_9CLOT</name>
<keyword evidence="5" id="KW-0694">RNA-binding</keyword>
<evidence type="ECO:0000259" key="9">
    <source>
        <dbReference type="PROSITE" id="PS51195"/>
    </source>
</evidence>
<evidence type="ECO:0000256" key="3">
    <source>
        <dbReference type="ARBA" id="ARBA00022806"/>
    </source>
</evidence>
<feature type="domain" description="Helicase ATP-binding" evidence="7">
    <location>
        <begin position="35"/>
        <end position="205"/>
    </location>
</feature>
<dbReference type="EMBL" id="JAPQFJ010000001">
    <property type="protein sequence ID" value="MCY6957291.1"/>
    <property type="molecule type" value="Genomic_DNA"/>
</dbReference>
<keyword evidence="5" id="KW-0963">Cytoplasm</keyword>
<dbReference type="InterPro" id="IPR014014">
    <property type="entry name" value="RNA_helicase_DEAD_Q_motif"/>
</dbReference>
<dbReference type="PROSITE" id="PS51192">
    <property type="entry name" value="HELICASE_ATP_BIND_1"/>
    <property type="match status" value="1"/>
</dbReference>
<organism evidence="10 11">
    <name type="scientific">Clostridium brassicae</name>
    <dbReference type="NCBI Taxonomy" id="2999072"/>
    <lineage>
        <taxon>Bacteria</taxon>
        <taxon>Bacillati</taxon>
        <taxon>Bacillota</taxon>
        <taxon>Clostridia</taxon>
        <taxon>Eubacteriales</taxon>
        <taxon>Clostridiaceae</taxon>
        <taxon>Clostridium</taxon>
    </lineage>
</organism>
<evidence type="ECO:0000259" key="7">
    <source>
        <dbReference type="PROSITE" id="PS51192"/>
    </source>
</evidence>
<keyword evidence="1 5" id="KW-0547">Nucleotide-binding</keyword>
<dbReference type="Proteomes" id="UP001144612">
    <property type="component" value="Unassembled WGS sequence"/>
</dbReference>
<dbReference type="Gene3D" id="3.40.50.300">
    <property type="entry name" value="P-loop containing nucleotide triphosphate hydrolases"/>
    <property type="match status" value="2"/>
</dbReference>
<dbReference type="InterPro" id="IPR000629">
    <property type="entry name" value="RNA-helicase_DEAD-box_CS"/>
</dbReference>
<dbReference type="CDD" id="cd00268">
    <property type="entry name" value="DEADc"/>
    <property type="match status" value="1"/>
</dbReference>
<dbReference type="InterPro" id="IPR050079">
    <property type="entry name" value="DEAD_box_RNA_helicase"/>
</dbReference>
<evidence type="ECO:0000256" key="5">
    <source>
        <dbReference type="HAMAP-Rule" id="MF_00965"/>
    </source>
</evidence>
<dbReference type="GO" id="GO:0004386">
    <property type="term" value="F:helicase activity"/>
    <property type="evidence" value="ECO:0007669"/>
    <property type="project" value="UniProtKB-KW"/>
</dbReference>
<dbReference type="PANTHER" id="PTHR47959:SF1">
    <property type="entry name" value="ATP-DEPENDENT RNA HELICASE DBPA"/>
    <property type="match status" value="1"/>
</dbReference>
<dbReference type="PROSITE" id="PS00039">
    <property type="entry name" value="DEAD_ATP_HELICASE"/>
    <property type="match status" value="1"/>
</dbReference>
<feature type="short sequence motif" description="Q motif" evidence="6">
    <location>
        <begin position="4"/>
        <end position="32"/>
    </location>
</feature>
<keyword evidence="11" id="KW-1185">Reference proteome</keyword>
<dbReference type="Pfam" id="PF03880">
    <property type="entry name" value="DbpA"/>
    <property type="match status" value="1"/>
</dbReference>
<accession>A0ABT4D7R0</accession>
<dbReference type="CDD" id="cd18787">
    <property type="entry name" value="SF2_C_DEAD"/>
    <property type="match status" value="1"/>
</dbReference>
<comment type="catalytic activity">
    <reaction evidence="5">
        <text>ATP + H2O = ADP + phosphate + H(+)</text>
        <dbReference type="Rhea" id="RHEA:13065"/>
        <dbReference type="ChEBI" id="CHEBI:15377"/>
        <dbReference type="ChEBI" id="CHEBI:15378"/>
        <dbReference type="ChEBI" id="CHEBI:30616"/>
        <dbReference type="ChEBI" id="CHEBI:43474"/>
        <dbReference type="ChEBI" id="CHEBI:456216"/>
        <dbReference type="EC" id="3.6.4.13"/>
    </reaction>
</comment>
<dbReference type="InterPro" id="IPR011545">
    <property type="entry name" value="DEAD/DEAH_box_helicase_dom"/>
</dbReference>
<dbReference type="RefSeq" id="WP_268059645.1">
    <property type="nucleotide sequence ID" value="NZ_JAPQFJ010000001.1"/>
</dbReference>
<keyword evidence="4 5" id="KW-0067">ATP-binding</keyword>
<feature type="domain" description="Helicase C-terminal" evidence="8">
    <location>
        <begin position="216"/>
        <end position="378"/>
    </location>
</feature>